<keyword evidence="2" id="KW-0472">Membrane</keyword>
<evidence type="ECO:0000313" key="3">
    <source>
        <dbReference type="EMBL" id="VDM25602.1"/>
    </source>
</evidence>
<sequence>MNVNEAASLSDTDELPAEPQSPTKASKPELPPKPSFLSNASKPPSLYPSLEKETQPSLESGGQHSSTASTQSEITISPAAAPTPPERTTLRNTPTVVSEPATPPSFATTDLEPVKNSEQEHLIPSTTPDSTLAKFHLYLLILILLLCLALFGVVLTLFLKHFR</sequence>
<dbReference type="Proteomes" id="UP000050794">
    <property type="component" value="Unassembled WGS sequence"/>
</dbReference>
<organism evidence="4 5">
    <name type="scientific">Toxocara canis</name>
    <name type="common">Canine roundworm</name>
    <dbReference type="NCBI Taxonomy" id="6265"/>
    <lineage>
        <taxon>Eukaryota</taxon>
        <taxon>Metazoa</taxon>
        <taxon>Ecdysozoa</taxon>
        <taxon>Nematoda</taxon>
        <taxon>Chromadorea</taxon>
        <taxon>Rhabditida</taxon>
        <taxon>Spirurina</taxon>
        <taxon>Ascaridomorpha</taxon>
        <taxon>Ascaridoidea</taxon>
        <taxon>Toxocaridae</taxon>
        <taxon>Toxocara</taxon>
    </lineage>
</organism>
<keyword evidence="2" id="KW-0812">Transmembrane</keyword>
<gene>
    <name evidence="3" type="ORF">TCNE_LOCUS1165</name>
</gene>
<name>A0A183TY44_TOXCA</name>
<accession>A0A183TY44</accession>
<keyword evidence="2" id="KW-1133">Transmembrane helix</keyword>
<feature type="compositionally biased region" description="Polar residues" evidence="1">
    <location>
        <begin position="55"/>
        <end position="75"/>
    </location>
</feature>
<evidence type="ECO:0000256" key="1">
    <source>
        <dbReference type="SAM" id="MobiDB-lite"/>
    </source>
</evidence>
<evidence type="ECO:0000256" key="2">
    <source>
        <dbReference type="SAM" id="Phobius"/>
    </source>
</evidence>
<reference evidence="5" key="1">
    <citation type="submission" date="2016-06" db="UniProtKB">
        <authorList>
            <consortium name="WormBaseParasite"/>
        </authorList>
    </citation>
    <scope>IDENTIFICATION</scope>
</reference>
<reference evidence="3 4" key="2">
    <citation type="submission" date="2018-11" db="EMBL/GenBank/DDBJ databases">
        <authorList>
            <consortium name="Pathogen Informatics"/>
        </authorList>
    </citation>
    <scope>NUCLEOTIDE SEQUENCE [LARGE SCALE GENOMIC DNA]</scope>
</reference>
<dbReference type="AlphaFoldDB" id="A0A183TY44"/>
<keyword evidence="4" id="KW-1185">Reference proteome</keyword>
<feature type="transmembrane region" description="Helical" evidence="2">
    <location>
        <begin position="135"/>
        <end position="159"/>
    </location>
</feature>
<protein>
    <submittedName>
        <fullName evidence="5">Flocculation protein FLO11-like</fullName>
    </submittedName>
</protein>
<evidence type="ECO:0000313" key="5">
    <source>
        <dbReference type="WBParaSite" id="TCNE_0000116301-mRNA-1"/>
    </source>
</evidence>
<dbReference type="EMBL" id="UYWY01000780">
    <property type="protein sequence ID" value="VDM25602.1"/>
    <property type="molecule type" value="Genomic_DNA"/>
</dbReference>
<dbReference type="WBParaSite" id="TCNE_0000116301-mRNA-1">
    <property type="protein sequence ID" value="TCNE_0000116301-mRNA-1"/>
    <property type="gene ID" value="TCNE_0000116301"/>
</dbReference>
<evidence type="ECO:0000313" key="4">
    <source>
        <dbReference type="Proteomes" id="UP000050794"/>
    </source>
</evidence>
<feature type="compositionally biased region" description="Polar residues" evidence="1">
    <location>
        <begin position="1"/>
        <end position="10"/>
    </location>
</feature>
<feature type="region of interest" description="Disordered" evidence="1">
    <location>
        <begin position="1"/>
        <end position="118"/>
    </location>
</feature>
<proteinExistence type="predicted"/>